<protein>
    <recommendedName>
        <fullName evidence="1">DUF927 domain-containing protein</fullName>
    </recommendedName>
</protein>
<accession>A0A0W0HFC2</accession>
<organism evidence="2 3">
    <name type="scientific">Pseudomonas fluorescens ICMP 11288</name>
    <dbReference type="NCBI Taxonomy" id="1198309"/>
    <lineage>
        <taxon>Bacteria</taxon>
        <taxon>Pseudomonadati</taxon>
        <taxon>Pseudomonadota</taxon>
        <taxon>Gammaproteobacteria</taxon>
        <taxon>Pseudomonadales</taxon>
        <taxon>Pseudomonadaceae</taxon>
        <taxon>Pseudomonas</taxon>
    </lineage>
</organism>
<feature type="domain" description="DUF927" evidence="1">
    <location>
        <begin position="177"/>
        <end position="455"/>
    </location>
</feature>
<evidence type="ECO:0000313" key="3">
    <source>
        <dbReference type="Proteomes" id="UP000054197"/>
    </source>
</evidence>
<name>A0A0W0HFC2_PSEFL</name>
<evidence type="ECO:0000259" key="1">
    <source>
        <dbReference type="Pfam" id="PF06048"/>
    </source>
</evidence>
<dbReference type="AlphaFoldDB" id="A0A0W0HFC2"/>
<dbReference type="RefSeq" id="WP_058421850.1">
    <property type="nucleotide sequence ID" value="NZ_LKEF01000044.1"/>
</dbReference>
<dbReference type="EMBL" id="LKEF01000044">
    <property type="protein sequence ID" value="KTB59611.1"/>
    <property type="molecule type" value="Genomic_DNA"/>
</dbReference>
<proteinExistence type="predicted"/>
<sequence length="734" mass="81030">MSKFFSNDALNADVIDAVIRAGGKALDGERGSLIGVKSIEFSESTVIFSLPKTHRDYIKLLPTLKKHCLTFQSSAGVFLPFPKKDIDDNKLLVFLQQALVGIGLNIDFTLVDVDLKYGLWSIPESGVEPLVHPFKVLEIFESHGMGLIEAMYGRSQFNGFEFTLEQIRFRKKQDVEDVAPCIWIDKVLRDPVTKHYFTQINILSRSGMKYGVISSIIPNTDLQDSKKLTDLVISITPSVVDRKLLGTLVKELLRHAVIQIGTQTWIRTEGWIRDEDGVIEGCACGQELLLAPGVDPDRFHMDIVAPRLAQIGTLSGWNDAVLAPVSQNLTLLGAVQLGLASTMVDLVSGVSSCIINFFGAAGRGKTLTLSILAGLYGNSGAPGQSKPGQVGKTMIETFGSTQRALQAKGQQASVGPFLVDEIGSNSYGDLFESYVYETGNGNGRTKLSGNGDIQESPPKTLFVLTTGEVSIMSLVSRNAKQGVFDRGVDINVGGGDVSFEGEDTDDFVFLQEDVKKAVSAGISKEYGTVAPAFVEALLSEMKSQSWEVELAQKRQELADSFPSYVSKDGPNRVLSRFALALLAGEVALRNGVFSEQYVDSDDLFNGVLVCAHRWVTTRWNHLYVLADALCSQKRIPYSTPKSGLPLYRHKDQYEGMPTLMIAKDFMEEIFPGRNQVETISKRFKDDGLIVRSDPGRHTVGKEPYYHLKTEWLLEHQIEWSEDWERFEAVELPDM</sequence>
<dbReference type="InterPro" id="IPR009270">
    <property type="entry name" value="DUF927"/>
</dbReference>
<comment type="caution">
    <text evidence="2">The sequence shown here is derived from an EMBL/GenBank/DDBJ whole genome shotgun (WGS) entry which is preliminary data.</text>
</comment>
<dbReference type="Pfam" id="PF06048">
    <property type="entry name" value="DUF927"/>
    <property type="match status" value="1"/>
</dbReference>
<reference evidence="2 3" key="1">
    <citation type="submission" date="2015-09" db="EMBL/GenBank/DDBJ databases">
        <title>Genome sequence of ICMP 11288.</title>
        <authorList>
            <person name="Visnovsky S."/>
            <person name="Lu A."/>
            <person name="Panda P."/>
            <person name="Pitman A."/>
        </authorList>
    </citation>
    <scope>NUCLEOTIDE SEQUENCE [LARGE SCALE GENOMIC DNA]</scope>
    <source>
        <strain evidence="2 3">ICMP 11288</strain>
    </source>
</reference>
<gene>
    <name evidence="2" type="ORF">AO063_03270</name>
</gene>
<dbReference type="Proteomes" id="UP000054197">
    <property type="component" value="Unassembled WGS sequence"/>
</dbReference>
<evidence type="ECO:0000313" key="2">
    <source>
        <dbReference type="EMBL" id="KTB59611.1"/>
    </source>
</evidence>